<evidence type="ECO:0000313" key="2">
    <source>
        <dbReference type="EMBL" id="EPC72675.1"/>
    </source>
</evidence>
<keyword evidence="1" id="KW-0812">Transmembrane</keyword>
<dbReference type="Proteomes" id="UP000014243">
    <property type="component" value="Unassembled WGS sequence"/>
</dbReference>
<dbReference type="PATRIC" id="fig|1256206.3.peg.2193"/>
<reference evidence="2 3" key="1">
    <citation type="journal article" date="2013" name="PLoS ONE">
        <title>Lactobacillus paracasei comparative genomics: towards species pan-genome definition and exploitation of diversity.</title>
        <authorList>
            <person name="Smokvina T."/>
            <person name="Wels M."/>
            <person name="Polka J."/>
            <person name="Chervaux C."/>
            <person name="Brisse S."/>
            <person name="Boekhorst J."/>
            <person name="van Hylckama Vlieg J.E."/>
            <person name="Siezen R.J."/>
        </authorList>
    </citation>
    <scope>NUCLEOTIDE SEQUENCE [LARGE SCALE GENOMIC DNA]</scope>
    <source>
        <strain evidence="2 3">Lpp126</strain>
    </source>
</reference>
<evidence type="ECO:0000256" key="1">
    <source>
        <dbReference type="SAM" id="Phobius"/>
    </source>
</evidence>
<comment type="caution">
    <text evidence="2">The sequence shown here is derived from an EMBL/GenBank/DDBJ whole genome shotgun (WGS) entry which is preliminary data.</text>
</comment>
<accession>S2R5S9</accession>
<feature type="transmembrane region" description="Helical" evidence="1">
    <location>
        <begin position="454"/>
        <end position="474"/>
    </location>
</feature>
<feature type="transmembrane region" description="Helical" evidence="1">
    <location>
        <begin position="150"/>
        <end position="171"/>
    </location>
</feature>
<keyword evidence="1" id="KW-0472">Membrane</keyword>
<dbReference type="EMBL" id="ANKC01001031">
    <property type="protein sequence ID" value="EPC72675.1"/>
    <property type="molecule type" value="Genomic_DNA"/>
</dbReference>
<evidence type="ECO:0000313" key="3">
    <source>
        <dbReference type="Proteomes" id="UP000014243"/>
    </source>
</evidence>
<evidence type="ECO:0008006" key="4">
    <source>
        <dbReference type="Google" id="ProtNLM"/>
    </source>
</evidence>
<feature type="transmembrane region" description="Helical" evidence="1">
    <location>
        <begin position="408"/>
        <end position="433"/>
    </location>
</feature>
<protein>
    <recommendedName>
        <fullName evidence="4">Bacteriocin-associated integral membrane protein</fullName>
    </recommendedName>
</protein>
<name>S2R5S9_LACPA</name>
<gene>
    <name evidence="2" type="ORF">Lpp126_14361</name>
</gene>
<feature type="transmembrane region" description="Helical" evidence="1">
    <location>
        <begin position="480"/>
        <end position="502"/>
    </location>
</feature>
<feature type="transmembrane region" description="Helical" evidence="1">
    <location>
        <begin position="37"/>
        <end position="58"/>
    </location>
</feature>
<feature type="transmembrane region" description="Helical" evidence="1">
    <location>
        <begin position="104"/>
        <end position="129"/>
    </location>
</feature>
<organism evidence="2 3">
    <name type="scientific">Lacticaseibacillus paracasei subsp. paracasei Lpp126</name>
    <dbReference type="NCBI Taxonomy" id="1256206"/>
    <lineage>
        <taxon>Bacteria</taxon>
        <taxon>Bacillati</taxon>
        <taxon>Bacillota</taxon>
        <taxon>Bacilli</taxon>
        <taxon>Lactobacillales</taxon>
        <taxon>Lactobacillaceae</taxon>
        <taxon>Lacticaseibacillus</taxon>
    </lineage>
</organism>
<sequence>MCEKLNERLHTNLSPTDFKASHVSLIIDSQLLDIQQIALSLSIFLLILIVVGVLSLSYEIGVLRYLGYNACSTTIHLIGPQIFWGNLAALTLGLFLLRMNYPQLIWPALIAVIIILLLEALFAYIVIYITYQLPVSRILVKRTFSKRTFLCLYVFKGILLSLILVTMLPLGDVAYQSFKLSATRERSALKDYAVFFPTSIGYNQRALVDPQQTSEIDQKMIYPKIEQTGGLFIDTSAVGQPIAMQYQQVSVNENYLKFNPIYTVKGEHFKSPQNWSGPIVLLPQQNSKLKRAIDTYFVKDLRLEKPLTVLIKNNQQLINESGQKLKTFAYIHVFTKEAAQEPRNIFTGDAKDPLKVALHGATANQVYKQYLPLLTKYNLTDNYPQLVRASDIDYHVLQQTLGNITAGIVTIITGSIAFLLLTISTAYLYFSIFGRTFAIKQTLGMSMLKSSHTFWLLWLTIAGLSAIALLVLGNGFNPPAFALFIMAIIADFLISFASVTVFSKRAIKGHLYD</sequence>
<dbReference type="AlphaFoldDB" id="S2R5S9"/>
<keyword evidence="1" id="KW-1133">Transmembrane helix</keyword>
<proteinExistence type="predicted"/>